<protein>
    <submittedName>
        <fullName evidence="1">Putative ArsR family transcriptional regulator</fullName>
    </submittedName>
</protein>
<dbReference type="Proteomes" id="UP000547528">
    <property type="component" value="Unassembled WGS sequence"/>
</dbReference>
<dbReference type="SUPFAM" id="SSF46785">
    <property type="entry name" value="Winged helix' DNA-binding domain"/>
    <property type="match status" value="1"/>
</dbReference>
<dbReference type="InterPro" id="IPR036390">
    <property type="entry name" value="WH_DNA-bd_sf"/>
</dbReference>
<evidence type="ECO:0000313" key="2">
    <source>
        <dbReference type="Proteomes" id="UP000547528"/>
    </source>
</evidence>
<keyword evidence="2" id="KW-1185">Reference proteome</keyword>
<reference evidence="1 2" key="1">
    <citation type="submission" date="2020-08" db="EMBL/GenBank/DDBJ databases">
        <title>Sequencing the genomes of 1000 actinobacteria strains.</title>
        <authorList>
            <person name="Klenk H.-P."/>
        </authorList>
    </citation>
    <scope>NUCLEOTIDE SEQUENCE [LARGE SCALE GENOMIC DNA]</scope>
    <source>
        <strain evidence="1 2">DSM 28238</strain>
    </source>
</reference>
<accession>A0A7W5XZ78</accession>
<gene>
    <name evidence="1" type="ORF">FHX47_000829</name>
</gene>
<organism evidence="1 2">
    <name type="scientific">Garicola koreensis</name>
    <dbReference type="NCBI Taxonomy" id="1262554"/>
    <lineage>
        <taxon>Bacteria</taxon>
        <taxon>Bacillati</taxon>
        <taxon>Actinomycetota</taxon>
        <taxon>Actinomycetes</taxon>
        <taxon>Micrococcales</taxon>
        <taxon>Micrococcaceae</taxon>
        <taxon>Garicola</taxon>
    </lineage>
</organism>
<sequence>MYTAAAVPNAGDKQREFGQLARVLARLIATMDSDPVGPSIEAGRAWGLELSSDSSEAQSPEDAVDALTQILDQIGFAPEVSHDGQGLVVLQRHCPFLEVAQSHQDVVCSVHLGLMRGLLEGLDAPVAVDRLTPFATPNGCRASLSPLTKPSEVAQ</sequence>
<evidence type="ECO:0000313" key="1">
    <source>
        <dbReference type="EMBL" id="MBB3667236.1"/>
    </source>
</evidence>
<name>A0A7W5XZ78_9MICC</name>
<comment type="caution">
    <text evidence="1">The sequence shown here is derived from an EMBL/GenBank/DDBJ whole genome shotgun (WGS) entry which is preliminary data.</text>
</comment>
<dbReference type="AlphaFoldDB" id="A0A7W5XZ78"/>
<dbReference type="EMBL" id="JACIBT010000001">
    <property type="protein sequence ID" value="MBB3667236.1"/>
    <property type="molecule type" value="Genomic_DNA"/>
</dbReference>
<proteinExistence type="predicted"/>